<name>W7MKY1_GIBM7</name>
<dbReference type="OrthoDB" id="5949865at2759"/>
<feature type="compositionally biased region" description="Low complexity" evidence="3">
    <location>
        <begin position="117"/>
        <end position="127"/>
    </location>
</feature>
<sequence>MGNIINTKNKISWIKYFLIFFNIFFFFPFFFISSILPIKIPYWTINQTKSTDMDTDNNKRLLNRYGILPKRGSLLNHQLEGRKYFDSGDFALNQAHQSSNIGNVKTGREHPIRQDISEPSSSVPSSSNIDDNATQQSSTRRRSTEVKFHAQTQLHQEMKSPPESENHGTEEGNNE</sequence>
<evidence type="ECO:0000256" key="4">
    <source>
        <dbReference type="SAM" id="Phobius"/>
    </source>
</evidence>
<dbReference type="RefSeq" id="XP_018758284.1">
    <property type="nucleotide sequence ID" value="XM_018906157.1"/>
</dbReference>
<keyword evidence="4" id="KW-1133">Transmembrane helix</keyword>
<reference evidence="5" key="2">
    <citation type="submission" date="2013-11" db="EMBL/GenBank/DDBJ databases">
        <authorList>
            <consortium name="The Broad Institute Genome Sequencing Platform"/>
            <person name="Ma L.-J."/>
            <person name="Corby-Kistler H."/>
            <person name="Broz K."/>
            <person name="Gale L.R."/>
            <person name="Jonkers W."/>
            <person name="O'Donnell K."/>
            <person name="Ploetz R."/>
            <person name="Steinberg C."/>
            <person name="Schwartz D.C."/>
            <person name="VanEtten H."/>
            <person name="Zhou S."/>
            <person name="Young S.K."/>
            <person name="Zeng Q."/>
            <person name="Gargeya S."/>
            <person name="Fitzgerald M."/>
            <person name="Abouelleil A."/>
            <person name="Alvarado L."/>
            <person name="Chapman S.B."/>
            <person name="Gainer-Dewar J."/>
            <person name="Goldberg J."/>
            <person name="Griggs A."/>
            <person name="Gujja S."/>
            <person name="Hansen M."/>
            <person name="Howarth C."/>
            <person name="Imamovic A."/>
            <person name="Ireland A."/>
            <person name="Larimer J."/>
            <person name="McCowan C."/>
            <person name="Murphy C."/>
            <person name="Pearson M."/>
            <person name="Poon T.W."/>
            <person name="Priest M."/>
            <person name="Roberts A."/>
            <person name="Saif S."/>
            <person name="Shea T."/>
            <person name="Sykes S."/>
            <person name="Wortman J."/>
            <person name="Nusbaum C."/>
            <person name="Birren B."/>
        </authorList>
    </citation>
    <scope>NUCLEOTIDE SEQUENCE</scope>
    <source>
        <strain evidence="5">7600</strain>
    </source>
</reference>
<keyword evidence="4" id="KW-0812">Transmembrane</keyword>
<dbReference type="EMBL" id="DS022256">
    <property type="protein sequence ID" value="EWG52093.1"/>
    <property type="molecule type" value="Genomic_DNA"/>
</dbReference>
<dbReference type="RefSeq" id="XP_018758283.1">
    <property type="nucleotide sequence ID" value="XM_018906156.1"/>
</dbReference>
<organism evidence="5 6">
    <name type="scientific">Gibberella moniliformis (strain M3125 / FGSC 7600)</name>
    <name type="common">Maize ear and stalk rot fungus</name>
    <name type="synonym">Fusarium verticillioides</name>
    <dbReference type="NCBI Taxonomy" id="334819"/>
    <lineage>
        <taxon>Eukaryota</taxon>
        <taxon>Fungi</taxon>
        <taxon>Dikarya</taxon>
        <taxon>Ascomycota</taxon>
        <taxon>Pezizomycotina</taxon>
        <taxon>Sordariomycetes</taxon>
        <taxon>Hypocreomycetidae</taxon>
        <taxon>Hypocreales</taxon>
        <taxon>Nectriaceae</taxon>
        <taxon>Fusarium</taxon>
        <taxon>Fusarium fujikuroi species complex</taxon>
    </lineage>
</organism>
<dbReference type="STRING" id="334819.W7MKY1"/>
<gene>
    <name evidence="5" type="ORF">FVEG_16920</name>
</gene>
<dbReference type="Proteomes" id="UP000009096">
    <property type="component" value="Chromosome 11"/>
</dbReference>
<feature type="compositionally biased region" description="Basic and acidic residues" evidence="3">
    <location>
        <begin position="106"/>
        <end position="116"/>
    </location>
</feature>
<keyword evidence="6" id="KW-1185">Reference proteome</keyword>
<dbReference type="KEGG" id="fvr:FVEG_16920"/>
<dbReference type="InterPro" id="IPR006760">
    <property type="entry name" value="Endosulphine"/>
</dbReference>
<dbReference type="Pfam" id="PF04667">
    <property type="entry name" value="Endosulfine"/>
    <property type="match status" value="1"/>
</dbReference>
<feature type="compositionally biased region" description="Polar residues" evidence="3">
    <location>
        <begin position="128"/>
        <end position="138"/>
    </location>
</feature>
<dbReference type="VEuPathDB" id="FungiDB:FVEG_16920"/>
<protein>
    <recommendedName>
        <fullName evidence="2">mRNA stability protein</fullName>
    </recommendedName>
</protein>
<accession>W7MKY1</accession>
<evidence type="ECO:0000256" key="2">
    <source>
        <dbReference type="RuleBase" id="RU363120"/>
    </source>
</evidence>
<dbReference type="EMBL" id="DS022256">
    <property type="protein sequence ID" value="EWG52092.1"/>
    <property type="molecule type" value="Genomic_DNA"/>
</dbReference>
<evidence type="ECO:0000313" key="6">
    <source>
        <dbReference type="Proteomes" id="UP000009096"/>
    </source>
</evidence>
<evidence type="ECO:0000256" key="3">
    <source>
        <dbReference type="SAM" id="MobiDB-lite"/>
    </source>
</evidence>
<dbReference type="AlphaFoldDB" id="W7MKY1"/>
<reference evidence="5 6" key="1">
    <citation type="journal article" date="2010" name="Nature">
        <title>Comparative genomics reveals mobile pathogenicity chromosomes in Fusarium.</title>
        <authorList>
            <person name="Ma L.J."/>
            <person name="van der Does H.C."/>
            <person name="Borkovich K.A."/>
            <person name="Coleman J.J."/>
            <person name="Daboussi M.J."/>
            <person name="Di Pietro A."/>
            <person name="Dufresne M."/>
            <person name="Freitag M."/>
            <person name="Grabherr M."/>
            <person name="Henrissat B."/>
            <person name="Houterman P.M."/>
            <person name="Kang S."/>
            <person name="Shim W.B."/>
            <person name="Woloshuk C."/>
            <person name="Xie X."/>
            <person name="Xu J.R."/>
            <person name="Antoniw J."/>
            <person name="Baker S.E."/>
            <person name="Bluhm B.H."/>
            <person name="Breakspear A."/>
            <person name="Brown D.W."/>
            <person name="Butchko R.A."/>
            <person name="Chapman S."/>
            <person name="Coulson R."/>
            <person name="Coutinho P.M."/>
            <person name="Danchin E.G."/>
            <person name="Diener A."/>
            <person name="Gale L.R."/>
            <person name="Gardiner D.M."/>
            <person name="Goff S."/>
            <person name="Hammond-Kosack K.E."/>
            <person name="Hilburn K."/>
            <person name="Hua-Van A."/>
            <person name="Jonkers W."/>
            <person name="Kazan K."/>
            <person name="Kodira C.D."/>
            <person name="Koehrsen M."/>
            <person name="Kumar L."/>
            <person name="Lee Y.H."/>
            <person name="Li L."/>
            <person name="Manners J.M."/>
            <person name="Miranda-Saavedra D."/>
            <person name="Mukherjee M."/>
            <person name="Park G."/>
            <person name="Park J."/>
            <person name="Park S.Y."/>
            <person name="Proctor R.H."/>
            <person name="Regev A."/>
            <person name="Ruiz-Roldan M.C."/>
            <person name="Sain D."/>
            <person name="Sakthikumar S."/>
            <person name="Sykes S."/>
            <person name="Schwartz D.C."/>
            <person name="Turgeon B.G."/>
            <person name="Wapinski I."/>
            <person name="Yoder O."/>
            <person name="Young S."/>
            <person name="Zeng Q."/>
            <person name="Zhou S."/>
            <person name="Galagan J."/>
            <person name="Cuomo C.A."/>
            <person name="Kistler H.C."/>
            <person name="Rep M."/>
        </authorList>
    </citation>
    <scope>NUCLEOTIDE SEQUENCE [LARGE SCALE GENOMIC DNA]</scope>
    <source>
        <strain evidence="5">7600</strain>
        <strain evidence="6">M3125 / FGSC 7600</strain>
    </source>
</reference>
<feature type="transmembrane region" description="Helical" evidence="4">
    <location>
        <begin position="16"/>
        <end position="38"/>
    </location>
</feature>
<evidence type="ECO:0000256" key="1">
    <source>
        <dbReference type="ARBA" id="ARBA00010520"/>
    </source>
</evidence>
<feature type="compositionally biased region" description="Basic and acidic residues" evidence="3">
    <location>
        <begin position="156"/>
        <end position="175"/>
    </location>
</feature>
<feature type="region of interest" description="Disordered" evidence="3">
    <location>
        <begin position="96"/>
        <end position="175"/>
    </location>
</feature>
<comment type="similarity">
    <text evidence="1 2">Belongs to the endosulfine family.</text>
</comment>
<dbReference type="GeneID" id="30073796"/>
<evidence type="ECO:0000313" key="5">
    <source>
        <dbReference type="EMBL" id="EWG52093.1"/>
    </source>
</evidence>
<keyword evidence="4" id="KW-0472">Membrane</keyword>
<comment type="function">
    <text evidence="2">Plays an essential role in initiation of the G0 program by preventing the degradation of specific nutrient-regulated mRNAs via the 5'-3' mRNA decay pathway.</text>
</comment>
<proteinExistence type="inferred from homology"/>